<dbReference type="SUPFAM" id="SSF103473">
    <property type="entry name" value="MFS general substrate transporter"/>
    <property type="match status" value="1"/>
</dbReference>
<feature type="transmembrane region" description="Helical" evidence="6">
    <location>
        <begin position="399"/>
        <end position="417"/>
    </location>
</feature>
<evidence type="ECO:0000313" key="8">
    <source>
        <dbReference type="EMBL" id="KAF5327032.1"/>
    </source>
</evidence>
<proteinExistence type="predicted"/>
<keyword evidence="2" id="KW-0813">Transport</keyword>
<feature type="transmembrane region" description="Helical" evidence="6">
    <location>
        <begin position="148"/>
        <end position="170"/>
    </location>
</feature>
<dbReference type="Pfam" id="PF07690">
    <property type="entry name" value="MFS_1"/>
    <property type="match status" value="1"/>
</dbReference>
<feature type="domain" description="Major facilitator superfamily (MFS) profile" evidence="7">
    <location>
        <begin position="75"/>
        <end position="523"/>
    </location>
</feature>
<evidence type="ECO:0000313" key="9">
    <source>
        <dbReference type="Proteomes" id="UP000567179"/>
    </source>
</evidence>
<evidence type="ECO:0000259" key="7">
    <source>
        <dbReference type="PROSITE" id="PS50850"/>
    </source>
</evidence>
<keyword evidence="4 6" id="KW-1133">Transmembrane helix</keyword>
<protein>
    <recommendedName>
        <fullName evidence="7">Major facilitator superfamily (MFS) profile domain-containing protein</fullName>
    </recommendedName>
</protein>
<keyword evidence="3 6" id="KW-0812">Transmembrane</keyword>
<dbReference type="GO" id="GO:0022857">
    <property type="term" value="F:transmembrane transporter activity"/>
    <property type="evidence" value="ECO:0007669"/>
    <property type="project" value="InterPro"/>
</dbReference>
<evidence type="ECO:0000256" key="4">
    <source>
        <dbReference type="ARBA" id="ARBA00022989"/>
    </source>
</evidence>
<keyword evidence="5 6" id="KW-0472">Membrane</keyword>
<dbReference type="PANTHER" id="PTHR23504">
    <property type="entry name" value="MAJOR FACILITATOR SUPERFAMILY DOMAIN-CONTAINING PROTEIN 10"/>
    <property type="match status" value="1"/>
</dbReference>
<dbReference type="EMBL" id="JAACJJ010000014">
    <property type="protein sequence ID" value="KAF5327032.1"/>
    <property type="molecule type" value="Genomic_DNA"/>
</dbReference>
<feature type="transmembrane region" description="Helical" evidence="6">
    <location>
        <begin position="368"/>
        <end position="387"/>
    </location>
</feature>
<evidence type="ECO:0000256" key="5">
    <source>
        <dbReference type="ARBA" id="ARBA00023136"/>
    </source>
</evidence>
<dbReference type="OrthoDB" id="419616at2759"/>
<comment type="subcellular location">
    <subcellularLocation>
        <location evidence="1">Membrane</location>
        <topology evidence="1">Multi-pass membrane protein</topology>
    </subcellularLocation>
</comment>
<accession>A0A8H5BP95</accession>
<sequence length="523" mass="57663">MGERLAVVSRQCRNRFANNSLLFTTPIPLLATRASVPTMSDNTVCDDDHSLMTQPTTTGGDTSLVQTITPLPKLQILSVSMIQLTEPITALVIYPFINQLIRETGITKGNDARSGYYAGVIESTFFLSEALTVVQWGYLSDRYGRRPILLIAPIGLIVAMLAFGSSRTFWPLLLSRFFQGIFNGTIGISKSVIAEITDSTNRGDAYAFMPMTWSVGQVIGPLIGGILSHPENRWPDTLGRISYLLTHPYFLPCAVSALFALLAFAFSFVCLKESLPVLVAKEKEKQRRLFQTGDTERTPLLIREEETVLNVPEPTRPTIDSVLVRPVIVALINMFCLTYVDMCHFSLQVLFYSTPIHLGGLGLDPSKIGTIMGVYGCCNGLIQLRFLGPTIRRFGVRNVFSVTYSSLLVVFTMYPLMSYFAQRAGEVDGFVVAFLMIQLACNVLITMAYGSIQVIIVESVPEGGPIGTVNGVAQMLSSGSRIISPTFASSLFSISVQRNLLGGYMWAFFALPFYEPPRRIPEE</sequence>
<dbReference type="PANTHER" id="PTHR23504:SF15">
    <property type="entry name" value="MAJOR FACILITATOR SUPERFAMILY (MFS) PROFILE DOMAIN-CONTAINING PROTEIN"/>
    <property type="match status" value="1"/>
</dbReference>
<comment type="caution">
    <text evidence="8">The sequence shown here is derived from an EMBL/GenBank/DDBJ whole genome shotgun (WGS) entry which is preliminary data.</text>
</comment>
<gene>
    <name evidence="8" type="ORF">D9619_004782</name>
</gene>
<evidence type="ECO:0000256" key="3">
    <source>
        <dbReference type="ARBA" id="ARBA00022692"/>
    </source>
</evidence>
<dbReference type="InterPro" id="IPR001958">
    <property type="entry name" value="Tet-R_TetA/multi-R_MdtG-like"/>
</dbReference>
<dbReference type="InterPro" id="IPR020846">
    <property type="entry name" value="MFS_dom"/>
</dbReference>
<keyword evidence="9" id="KW-1185">Reference proteome</keyword>
<feature type="transmembrane region" description="Helical" evidence="6">
    <location>
        <begin position="429"/>
        <end position="449"/>
    </location>
</feature>
<dbReference type="PROSITE" id="PS50850">
    <property type="entry name" value="MFS"/>
    <property type="match status" value="1"/>
</dbReference>
<dbReference type="PRINTS" id="PR01035">
    <property type="entry name" value="TCRTETA"/>
</dbReference>
<evidence type="ECO:0000256" key="1">
    <source>
        <dbReference type="ARBA" id="ARBA00004141"/>
    </source>
</evidence>
<feature type="transmembrane region" description="Helical" evidence="6">
    <location>
        <begin position="249"/>
        <end position="271"/>
    </location>
</feature>
<name>A0A8H5BP95_9AGAR</name>
<dbReference type="InterPro" id="IPR036259">
    <property type="entry name" value="MFS_trans_sf"/>
</dbReference>
<reference evidence="8 9" key="1">
    <citation type="journal article" date="2020" name="ISME J.">
        <title>Uncovering the hidden diversity of litter-decomposition mechanisms in mushroom-forming fungi.</title>
        <authorList>
            <person name="Floudas D."/>
            <person name="Bentzer J."/>
            <person name="Ahren D."/>
            <person name="Johansson T."/>
            <person name="Persson P."/>
            <person name="Tunlid A."/>
        </authorList>
    </citation>
    <scope>NUCLEOTIDE SEQUENCE [LARGE SCALE GENOMIC DNA]</scope>
    <source>
        <strain evidence="8 9">CBS 101986</strain>
    </source>
</reference>
<dbReference type="InterPro" id="IPR011701">
    <property type="entry name" value="MFS"/>
</dbReference>
<dbReference type="GO" id="GO:0016020">
    <property type="term" value="C:membrane"/>
    <property type="evidence" value="ECO:0007669"/>
    <property type="project" value="UniProtKB-SubCell"/>
</dbReference>
<evidence type="ECO:0000256" key="2">
    <source>
        <dbReference type="ARBA" id="ARBA00022448"/>
    </source>
</evidence>
<evidence type="ECO:0000256" key="6">
    <source>
        <dbReference type="SAM" id="Phobius"/>
    </source>
</evidence>
<dbReference type="AlphaFoldDB" id="A0A8H5BP95"/>
<feature type="transmembrane region" description="Helical" evidence="6">
    <location>
        <begin position="322"/>
        <end position="340"/>
    </location>
</feature>
<dbReference type="Proteomes" id="UP000567179">
    <property type="component" value="Unassembled WGS sequence"/>
</dbReference>
<dbReference type="Gene3D" id="1.20.1250.20">
    <property type="entry name" value="MFS general substrate transporter like domains"/>
    <property type="match status" value="1"/>
</dbReference>
<organism evidence="8 9">
    <name type="scientific">Psilocybe cf. subviscida</name>
    <dbReference type="NCBI Taxonomy" id="2480587"/>
    <lineage>
        <taxon>Eukaryota</taxon>
        <taxon>Fungi</taxon>
        <taxon>Dikarya</taxon>
        <taxon>Basidiomycota</taxon>
        <taxon>Agaricomycotina</taxon>
        <taxon>Agaricomycetes</taxon>
        <taxon>Agaricomycetidae</taxon>
        <taxon>Agaricales</taxon>
        <taxon>Agaricineae</taxon>
        <taxon>Strophariaceae</taxon>
        <taxon>Psilocybe</taxon>
    </lineage>
</organism>